<dbReference type="Proteomes" id="UP000191691">
    <property type="component" value="Unassembled WGS sequence"/>
</dbReference>
<name>A0A1V6Z5D8_PENNA</name>
<organism evidence="2 3">
    <name type="scientific">Penicillium nalgiovense</name>
    <dbReference type="NCBI Taxonomy" id="60175"/>
    <lineage>
        <taxon>Eukaryota</taxon>
        <taxon>Fungi</taxon>
        <taxon>Dikarya</taxon>
        <taxon>Ascomycota</taxon>
        <taxon>Pezizomycotina</taxon>
        <taxon>Eurotiomycetes</taxon>
        <taxon>Eurotiomycetidae</taxon>
        <taxon>Eurotiales</taxon>
        <taxon>Aspergillaceae</taxon>
        <taxon>Penicillium</taxon>
    </lineage>
</organism>
<dbReference type="AlphaFoldDB" id="A0A1V6Z5D8"/>
<feature type="compositionally biased region" description="Pro residues" evidence="1">
    <location>
        <begin position="135"/>
        <end position="144"/>
    </location>
</feature>
<proteinExistence type="predicted"/>
<keyword evidence="3" id="KW-1185">Reference proteome</keyword>
<dbReference type="STRING" id="60175.A0A1V6Z5D8"/>
<gene>
    <name evidence="2" type="ORF">PENNAL_c0003G08676</name>
</gene>
<evidence type="ECO:0000313" key="2">
    <source>
        <dbReference type="EMBL" id="OQE94913.1"/>
    </source>
</evidence>
<sequence length="144" mass="15590">MAANPADRPTARDALDYAWFIPMLQDSLPGNLDQTAPAIQDTVTTAAAPKQQIPSTTRDVLHPGEIDSTPDAPRKHSFRTERAQQMQASLGIDGDTYKQLIDTLNSAKLTKSTDPITNSSQLYNGHPSADIDSIAPPPIQRISI</sequence>
<evidence type="ECO:0000256" key="1">
    <source>
        <dbReference type="SAM" id="MobiDB-lite"/>
    </source>
</evidence>
<feature type="compositionally biased region" description="Polar residues" evidence="1">
    <location>
        <begin position="111"/>
        <end position="123"/>
    </location>
</feature>
<dbReference type="EMBL" id="MOOB01000003">
    <property type="protein sequence ID" value="OQE94913.1"/>
    <property type="molecule type" value="Genomic_DNA"/>
</dbReference>
<accession>A0A1V6Z5D8</accession>
<comment type="caution">
    <text evidence="2">The sequence shown here is derived from an EMBL/GenBank/DDBJ whole genome shotgun (WGS) entry which is preliminary data.</text>
</comment>
<evidence type="ECO:0000313" key="3">
    <source>
        <dbReference type="Proteomes" id="UP000191691"/>
    </source>
</evidence>
<protein>
    <submittedName>
        <fullName evidence="2">Uncharacterized protein</fullName>
    </submittedName>
</protein>
<reference evidence="3" key="1">
    <citation type="journal article" date="2017" name="Nat. Microbiol.">
        <title>Global analysis of biosynthetic gene clusters reveals vast potential of secondary metabolite production in Penicillium species.</title>
        <authorList>
            <person name="Nielsen J.C."/>
            <person name="Grijseels S."/>
            <person name="Prigent S."/>
            <person name="Ji B."/>
            <person name="Dainat J."/>
            <person name="Nielsen K.F."/>
            <person name="Frisvad J.C."/>
            <person name="Workman M."/>
            <person name="Nielsen J."/>
        </authorList>
    </citation>
    <scope>NUCLEOTIDE SEQUENCE [LARGE SCALE GENOMIC DNA]</scope>
    <source>
        <strain evidence="3">IBT 13039</strain>
    </source>
</reference>
<feature type="region of interest" description="Disordered" evidence="1">
    <location>
        <begin position="111"/>
        <end position="144"/>
    </location>
</feature>
<feature type="region of interest" description="Disordered" evidence="1">
    <location>
        <begin position="43"/>
        <end position="80"/>
    </location>
</feature>